<reference evidence="2 3" key="1">
    <citation type="submission" date="2018-11" db="EMBL/GenBank/DDBJ databases">
        <authorList>
            <person name="Lopez-Roques C."/>
            <person name="Donnadieu C."/>
            <person name="Bouchez O."/>
            <person name="Klopp C."/>
            <person name="Cabau C."/>
            <person name="Zahm M."/>
        </authorList>
    </citation>
    <scope>NUCLEOTIDE SEQUENCE [LARGE SCALE GENOMIC DNA]</scope>
    <source>
        <strain evidence="2">RS831</strain>
        <tissue evidence="2">Whole body</tissue>
    </source>
</reference>
<feature type="region of interest" description="Disordered" evidence="1">
    <location>
        <begin position="114"/>
        <end position="139"/>
    </location>
</feature>
<dbReference type="Proteomes" id="UP000283210">
    <property type="component" value="Chromosome 16"/>
</dbReference>
<proteinExistence type="predicted"/>
<organism evidence="2 3">
    <name type="scientific">Oryzias javanicus</name>
    <name type="common">Javanese ricefish</name>
    <name type="synonym">Aplocheilus javanicus</name>
    <dbReference type="NCBI Taxonomy" id="123683"/>
    <lineage>
        <taxon>Eukaryota</taxon>
        <taxon>Metazoa</taxon>
        <taxon>Chordata</taxon>
        <taxon>Craniata</taxon>
        <taxon>Vertebrata</taxon>
        <taxon>Euteleostomi</taxon>
        <taxon>Actinopterygii</taxon>
        <taxon>Neopterygii</taxon>
        <taxon>Teleostei</taxon>
        <taxon>Neoteleostei</taxon>
        <taxon>Acanthomorphata</taxon>
        <taxon>Ovalentaria</taxon>
        <taxon>Atherinomorphae</taxon>
        <taxon>Beloniformes</taxon>
        <taxon>Adrianichthyidae</taxon>
        <taxon>Oryziinae</taxon>
        <taxon>Oryzias</taxon>
    </lineage>
</organism>
<dbReference type="EMBL" id="CM012452">
    <property type="protein sequence ID" value="RVE63132.1"/>
    <property type="molecule type" value="Genomic_DNA"/>
</dbReference>
<keyword evidence="3" id="KW-1185">Reference proteome</keyword>
<gene>
    <name evidence="2" type="ORF">OJAV_G00164540</name>
</gene>
<sequence>MMMTGHGTKKNRIFLEEPEALGQIGACRVLDRVLDRPVGMWTLLQVLEDFPARPDRRLILNQQRSPTTCVSSPRGSSFSSVLRLISELHGLKPVTAKQSGGEDSLQDANADVEVPQEDNGVPPRSSRFNTLVSSDSCSDPLIGPPAARIKLNLFQTASGRSSPVSQS</sequence>
<accession>A0A437CK62</accession>
<protein>
    <submittedName>
        <fullName evidence="2">Uncharacterized protein</fullName>
    </submittedName>
</protein>
<evidence type="ECO:0000256" key="1">
    <source>
        <dbReference type="SAM" id="MobiDB-lite"/>
    </source>
</evidence>
<name>A0A437CK62_ORYJA</name>
<evidence type="ECO:0000313" key="2">
    <source>
        <dbReference type="EMBL" id="RVE63132.1"/>
    </source>
</evidence>
<evidence type="ECO:0000313" key="3">
    <source>
        <dbReference type="Proteomes" id="UP000283210"/>
    </source>
</evidence>
<feature type="compositionally biased region" description="Polar residues" evidence="1">
    <location>
        <begin position="126"/>
        <end position="137"/>
    </location>
</feature>
<dbReference type="AlphaFoldDB" id="A0A437CK62"/>
<reference evidence="2 3" key="2">
    <citation type="submission" date="2019-01" db="EMBL/GenBank/DDBJ databases">
        <title>A chromosome length genome reference of the Java medaka (oryzias javanicus).</title>
        <authorList>
            <person name="Herpin A."/>
            <person name="Takehana Y."/>
            <person name="Naruse K."/>
            <person name="Ansai S."/>
            <person name="Kawaguchi M."/>
        </authorList>
    </citation>
    <scope>NUCLEOTIDE SEQUENCE [LARGE SCALE GENOMIC DNA]</scope>
    <source>
        <strain evidence="2">RS831</strain>
        <tissue evidence="2">Whole body</tissue>
    </source>
</reference>